<dbReference type="AlphaFoldDB" id="A0AAU0EYT7"/>
<protein>
    <submittedName>
        <fullName evidence="2">cAMP-binding domain of CRP or a regulatory subunit of cAMP-dependent protein kinase</fullName>
    </submittedName>
</protein>
<name>A0AAU0EYT7_9FLAO</name>
<dbReference type="RefSeq" id="WP_327985096.1">
    <property type="nucleotide sequence ID" value="NZ_CP136426.1"/>
</dbReference>
<dbReference type="EMBL" id="CP136426">
    <property type="protein sequence ID" value="WOC51469.1"/>
    <property type="molecule type" value="Genomic_DNA"/>
</dbReference>
<feature type="domain" description="Cyclic nucleotide-binding" evidence="1">
    <location>
        <begin position="30"/>
        <end position="116"/>
    </location>
</feature>
<organism evidence="2 3">
    <name type="scientific">Bergeyella porcorum</name>
    <dbReference type="NCBI Taxonomy" id="1735111"/>
    <lineage>
        <taxon>Bacteria</taxon>
        <taxon>Pseudomonadati</taxon>
        <taxon>Bacteroidota</taxon>
        <taxon>Flavobacteriia</taxon>
        <taxon>Flavobacteriales</taxon>
        <taxon>Weeksellaceae</taxon>
        <taxon>Bergeyella</taxon>
    </lineage>
</organism>
<dbReference type="Gene3D" id="2.60.120.10">
    <property type="entry name" value="Jelly Rolls"/>
    <property type="match status" value="1"/>
</dbReference>
<dbReference type="InterPro" id="IPR014710">
    <property type="entry name" value="RmlC-like_jellyroll"/>
</dbReference>
<evidence type="ECO:0000313" key="3">
    <source>
        <dbReference type="Proteomes" id="UP001432059"/>
    </source>
</evidence>
<dbReference type="KEGG" id="bpor:BPO_0822"/>
<proteinExistence type="predicted"/>
<dbReference type="CDD" id="cd00038">
    <property type="entry name" value="CAP_ED"/>
    <property type="match status" value="1"/>
</dbReference>
<evidence type="ECO:0000259" key="1">
    <source>
        <dbReference type="Pfam" id="PF00027"/>
    </source>
</evidence>
<evidence type="ECO:0000313" key="2">
    <source>
        <dbReference type="EMBL" id="WOC51469.1"/>
    </source>
</evidence>
<keyword evidence="3" id="KW-1185">Reference proteome</keyword>
<sequence>MHQQLTRYLQKFILAPEEEIERFCQLFQLVEVKRKSLLLRVGEVCRFEAYVVKGLFKEYHIDSKGNEQILFFAAEDWWVTDFDSFENGTPSQLYIQALEDSQILQISKEDKEKAFKEFPFLHELYHKMTKKTHIALQRRMIENLSKTASERYWDYLEKYPHIAQRLSNVQMAGYLGVSHEFVSKIRKKAFEK</sequence>
<dbReference type="Pfam" id="PF00027">
    <property type="entry name" value="cNMP_binding"/>
    <property type="match status" value="1"/>
</dbReference>
<reference evidence="2" key="1">
    <citation type="submission" date="2023-10" db="EMBL/GenBank/DDBJ databases">
        <title>Characterization and whole genome sequencing of a novel strain of Bergeyella porcorum QD2021 isolated from pig.</title>
        <authorList>
            <person name="Liu G."/>
            <person name="Chen C."/>
            <person name="Han X."/>
        </authorList>
    </citation>
    <scope>NUCLEOTIDE SEQUENCE</scope>
    <source>
        <strain evidence="2">QD2021</strain>
    </source>
</reference>
<dbReference type="Proteomes" id="UP001432059">
    <property type="component" value="Chromosome"/>
</dbReference>
<dbReference type="InterPro" id="IPR018490">
    <property type="entry name" value="cNMP-bd_dom_sf"/>
</dbReference>
<accession>A0AAU0EYT7</accession>
<gene>
    <name evidence="2" type="ORF">BPO_0822</name>
</gene>
<dbReference type="SUPFAM" id="SSF51206">
    <property type="entry name" value="cAMP-binding domain-like"/>
    <property type="match status" value="1"/>
</dbReference>
<dbReference type="InterPro" id="IPR000595">
    <property type="entry name" value="cNMP-bd_dom"/>
</dbReference>